<dbReference type="SUPFAM" id="SSF57567">
    <property type="entry name" value="Serine protease inhibitors"/>
    <property type="match status" value="1"/>
</dbReference>
<organism evidence="3">
    <name type="scientific">Rhipicephalus appendiculatus</name>
    <name type="common">Brown ear tick</name>
    <dbReference type="NCBI Taxonomy" id="34631"/>
    <lineage>
        <taxon>Eukaryota</taxon>
        <taxon>Metazoa</taxon>
        <taxon>Ecdysozoa</taxon>
        <taxon>Arthropoda</taxon>
        <taxon>Chelicerata</taxon>
        <taxon>Arachnida</taxon>
        <taxon>Acari</taxon>
        <taxon>Parasitiformes</taxon>
        <taxon>Ixodida</taxon>
        <taxon>Ixodoidea</taxon>
        <taxon>Ixodidae</taxon>
        <taxon>Rhipicephalinae</taxon>
        <taxon>Rhipicephalus</taxon>
        <taxon>Rhipicephalus</taxon>
    </lineage>
</organism>
<evidence type="ECO:0000313" key="3">
    <source>
        <dbReference type="EMBL" id="JAP85597.1"/>
    </source>
</evidence>
<dbReference type="InterPro" id="IPR036084">
    <property type="entry name" value="Ser_inhib-like_sf"/>
</dbReference>
<protein>
    <submittedName>
        <fullName evidence="3">TIL domain containing protein</fullName>
    </submittedName>
</protein>
<dbReference type="CDD" id="cd19941">
    <property type="entry name" value="TIL"/>
    <property type="match status" value="1"/>
</dbReference>
<evidence type="ECO:0000256" key="1">
    <source>
        <dbReference type="SAM" id="SignalP"/>
    </source>
</evidence>
<feature type="domain" description="TIL" evidence="2">
    <location>
        <begin position="55"/>
        <end position="112"/>
    </location>
</feature>
<dbReference type="AlphaFoldDB" id="A0A131Z2T3"/>
<proteinExistence type="predicted"/>
<dbReference type="PROSITE" id="PS51257">
    <property type="entry name" value="PROKAR_LIPOPROTEIN"/>
    <property type="match status" value="1"/>
</dbReference>
<feature type="chain" id="PRO_5007286534" evidence="1">
    <location>
        <begin position="25"/>
        <end position="125"/>
    </location>
</feature>
<dbReference type="EMBL" id="GEDV01002960">
    <property type="protein sequence ID" value="JAP85597.1"/>
    <property type="molecule type" value="Transcribed_RNA"/>
</dbReference>
<accession>A0A131Z2T3</accession>
<feature type="signal peptide" evidence="1">
    <location>
        <begin position="1"/>
        <end position="24"/>
    </location>
</feature>
<dbReference type="Pfam" id="PF01826">
    <property type="entry name" value="TIL"/>
    <property type="match status" value="1"/>
</dbReference>
<dbReference type="Gene3D" id="2.10.25.10">
    <property type="entry name" value="Laminin"/>
    <property type="match status" value="1"/>
</dbReference>
<dbReference type="InterPro" id="IPR002919">
    <property type="entry name" value="TIL_dom"/>
</dbReference>
<reference evidence="3" key="1">
    <citation type="journal article" date="2016" name="Ticks Tick Borne Dis.">
        <title>De novo assembly and annotation of the salivary gland transcriptome of Rhipicephalus appendiculatus male and female ticks during blood feeding.</title>
        <authorList>
            <person name="de Castro M.H."/>
            <person name="de Klerk D."/>
            <person name="Pienaar R."/>
            <person name="Latif A.A."/>
            <person name="Rees D.J."/>
            <person name="Mans B.J."/>
        </authorList>
    </citation>
    <scope>NUCLEOTIDE SEQUENCE</scope>
    <source>
        <tissue evidence="3">Salivary glands</tissue>
    </source>
</reference>
<evidence type="ECO:0000259" key="2">
    <source>
        <dbReference type="Pfam" id="PF01826"/>
    </source>
</evidence>
<keyword evidence="1" id="KW-0732">Signal</keyword>
<name>A0A131Z2T3_RHIAP</name>
<sequence length="125" mass="14653">MKGNHTMILLLVFVACTSLVHVNGQHDMEPHTLTTSSSSSRWPSWSWPSWSRCWKRHEEYKTCVSGSCSEWRCSYLYKGWPDACTLDCRSGCFCKKGYFRNRRGNCVLGYRCFKDILPYVRTFDE</sequence>